<feature type="transmembrane region" description="Helical" evidence="9">
    <location>
        <begin position="331"/>
        <end position="351"/>
    </location>
</feature>
<dbReference type="GO" id="GO:0009401">
    <property type="term" value="P:phosphoenolpyruvate-dependent sugar phosphotransferase system"/>
    <property type="evidence" value="ECO:0007669"/>
    <property type="project" value="InterPro"/>
</dbReference>
<evidence type="ECO:0000256" key="5">
    <source>
        <dbReference type="ARBA" id="ARBA00022692"/>
    </source>
</evidence>
<feature type="transmembrane region" description="Helical" evidence="9">
    <location>
        <begin position="407"/>
        <end position="428"/>
    </location>
</feature>
<dbReference type="Proteomes" id="UP000824063">
    <property type="component" value="Unassembled WGS sequence"/>
</dbReference>
<organism evidence="11 12">
    <name type="scientific">Candidatus Enterococcus avicola</name>
    <dbReference type="NCBI Taxonomy" id="2838561"/>
    <lineage>
        <taxon>Bacteria</taxon>
        <taxon>Bacillati</taxon>
        <taxon>Bacillota</taxon>
        <taxon>Bacilli</taxon>
        <taxon>Lactobacillales</taxon>
        <taxon>Enterococcaceae</taxon>
        <taxon>Enterococcus</taxon>
    </lineage>
</organism>
<dbReference type="InterPro" id="IPR004501">
    <property type="entry name" value="PTS_EIIC_3"/>
</dbReference>
<accession>A0A9D2JI88</accession>
<comment type="function">
    <text evidence="8">The phosphoenolpyruvate-dependent sugar phosphotransferase system (PTS), a major carbohydrate active -transport system, catalyzes the phosphorylation of incoming sugar substrates concomitant with their translocation across the cell membrane.</text>
</comment>
<evidence type="ECO:0000256" key="3">
    <source>
        <dbReference type="ARBA" id="ARBA00022475"/>
    </source>
</evidence>
<protein>
    <recommendedName>
        <fullName evidence="8">Permease IIC component</fullName>
    </recommendedName>
</protein>
<comment type="caution">
    <text evidence="11">The sequence shown here is derived from an EMBL/GenBank/DDBJ whole genome shotgun (WGS) entry which is preliminary data.</text>
</comment>
<evidence type="ECO:0000313" key="11">
    <source>
        <dbReference type="EMBL" id="HIZ52500.1"/>
    </source>
</evidence>
<evidence type="ECO:0000259" key="10">
    <source>
        <dbReference type="PROSITE" id="PS51105"/>
    </source>
</evidence>
<keyword evidence="3 8" id="KW-1003">Cell membrane</keyword>
<keyword evidence="6 9" id="KW-1133">Transmembrane helix</keyword>
<feature type="transmembrane region" description="Helical" evidence="9">
    <location>
        <begin position="357"/>
        <end position="374"/>
    </location>
</feature>
<dbReference type="NCBIfam" id="TIGR00410">
    <property type="entry name" value="lacE"/>
    <property type="match status" value="1"/>
</dbReference>
<feature type="transmembrane region" description="Helical" evidence="9">
    <location>
        <begin position="252"/>
        <end position="273"/>
    </location>
</feature>
<dbReference type="InterPro" id="IPR051088">
    <property type="entry name" value="PTS_Sugar-EIIC/EIIB"/>
</dbReference>
<dbReference type="InterPro" id="IPR003352">
    <property type="entry name" value="PTS_EIIC"/>
</dbReference>
<dbReference type="PIRSF" id="PIRSF006351">
    <property type="entry name" value="PTS_EIIC-Cellobiose"/>
    <property type="match status" value="1"/>
</dbReference>
<feature type="transmembrane region" description="Helical" evidence="9">
    <location>
        <begin position="31"/>
        <end position="52"/>
    </location>
</feature>
<evidence type="ECO:0000256" key="2">
    <source>
        <dbReference type="ARBA" id="ARBA00022448"/>
    </source>
</evidence>
<feature type="transmembrane region" description="Helical" evidence="9">
    <location>
        <begin position="109"/>
        <end position="128"/>
    </location>
</feature>
<dbReference type="GO" id="GO:0005886">
    <property type="term" value="C:plasma membrane"/>
    <property type="evidence" value="ECO:0007669"/>
    <property type="project" value="UniProtKB-SubCell"/>
</dbReference>
<evidence type="ECO:0000256" key="4">
    <source>
        <dbReference type="ARBA" id="ARBA00022597"/>
    </source>
</evidence>
<comment type="subcellular location">
    <subcellularLocation>
        <location evidence="1">Cell membrane</location>
        <topology evidence="1">Multi-pass membrane protein</topology>
    </subcellularLocation>
</comment>
<feature type="transmembrane region" description="Helical" evidence="9">
    <location>
        <begin position="72"/>
        <end position="97"/>
    </location>
</feature>
<keyword evidence="4 8" id="KW-0762">Sugar transport</keyword>
<dbReference type="Pfam" id="PF02378">
    <property type="entry name" value="PTS_EIIC"/>
    <property type="match status" value="1"/>
</dbReference>
<evidence type="ECO:0000256" key="1">
    <source>
        <dbReference type="ARBA" id="ARBA00004651"/>
    </source>
</evidence>
<evidence type="ECO:0000256" key="9">
    <source>
        <dbReference type="SAM" id="Phobius"/>
    </source>
</evidence>
<dbReference type="PANTHER" id="PTHR33989:SF4">
    <property type="entry name" value="PTS SYSTEM N,N'-DIACETYLCHITOBIOSE-SPECIFIC EIIC COMPONENT"/>
    <property type="match status" value="1"/>
</dbReference>
<reference evidence="11" key="2">
    <citation type="submission" date="2021-04" db="EMBL/GenBank/DDBJ databases">
        <authorList>
            <person name="Gilroy R."/>
        </authorList>
    </citation>
    <scope>NUCLEOTIDE SEQUENCE</scope>
    <source>
        <strain evidence="11">CHK172-16539</strain>
    </source>
</reference>
<reference evidence="11" key="1">
    <citation type="journal article" date="2021" name="PeerJ">
        <title>Extensive microbial diversity within the chicken gut microbiome revealed by metagenomics and culture.</title>
        <authorList>
            <person name="Gilroy R."/>
            <person name="Ravi A."/>
            <person name="Getino M."/>
            <person name="Pursley I."/>
            <person name="Horton D.L."/>
            <person name="Alikhan N.F."/>
            <person name="Baker D."/>
            <person name="Gharbi K."/>
            <person name="Hall N."/>
            <person name="Watson M."/>
            <person name="Adriaenssens E.M."/>
            <person name="Foster-Nyarko E."/>
            <person name="Jarju S."/>
            <person name="Secka A."/>
            <person name="Antonio M."/>
            <person name="Oren A."/>
            <person name="Chaudhuri R.R."/>
            <person name="La Ragione R."/>
            <person name="Hildebrand F."/>
            <person name="Pallen M.J."/>
        </authorList>
    </citation>
    <scope>NUCLEOTIDE SEQUENCE</scope>
    <source>
        <strain evidence="11">CHK172-16539</strain>
    </source>
</reference>
<feature type="transmembrane region" description="Helical" evidence="9">
    <location>
        <begin position="221"/>
        <end position="245"/>
    </location>
</feature>
<evidence type="ECO:0000256" key="8">
    <source>
        <dbReference type="PIRNR" id="PIRNR006351"/>
    </source>
</evidence>
<dbReference type="AlphaFoldDB" id="A0A9D2JI88"/>
<sequence length="446" mass="49037">MKLNVQKFQDVILKASGWVQQNAVMQAIKNAFIRTIPFTIVGSFSNVIKMQLDQLIKNQHLTSPILKSISDLFGFLNLATIGIIGIIVVLSSAYSYANELKQKNPDINVFLATILALTSFFIMVPNNVNYTDSKAKIIAGFPTNFFDYGGMFTGLIVGMVSVYIYAKLSHSKIKIKMPESVPQNIFDSFAALIPIAVDLLLWGIIRIVIQSLGYPSVLEMISTVLVAPLKSVGTGLPAIIAVILVEQIFWFLGLHGFNIVWGVVSAFWLPIYLEQCAKYAATQSFDGIMVAPNTMTNVYAMIGGSGATFGLLIAMLIFTKKGEKENKVAKLGFIPGCFGINEPIIFGLPIVLNPIMFIPWVFVPLLNAVISYVVTKIGWVVPLVVLNSGSEPIFFSTWLTGAFHTSPVVLTVVLVILDTILYSPFVILNRKAERAQERQELAKEEA</sequence>
<keyword evidence="7 8" id="KW-0472">Membrane</keyword>
<evidence type="ECO:0000256" key="6">
    <source>
        <dbReference type="ARBA" id="ARBA00022989"/>
    </source>
</evidence>
<dbReference type="GO" id="GO:0008982">
    <property type="term" value="F:protein-N(PI)-phosphohistidine-sugar phosphotransferase activity"/>
    <property type="evidence" value="ECO:0007669"/>
    <property type="project" value="UniProtKB-UniRule"/>
</dbReference>
<evidence type="ECO:0000256" key="7">
    <source>
        <dbReference type="ARBA" id="ARBA00023136"/>
    </source>
</evidence>
<dbReference type="InterPro" id="IPR004796">
    <property type="entry name" value="PTS_IIC_cello"/>
</dbReference>
<feature type="transmembrane region" description="Helical" evidence="9">
    <location>
        <begin position="148"/>
        <end position="168"/>
    </location>
</feature>
<feature type="transmembrane region" description="Helical" evidence="9">
    <location>
        <begin position="381"/>
        <end position="401"/>
    </location>
</feature>
<dbReference type="PANTHER" id="PTHR33989">
    <property type="match status" value="1"/>
</dbReference>
<gene>
    <name evidence="11" type="ORF">IAA20_00960</name>
</gene>
<keyword evidence="2 8" id="KW-0813">Transport</keyword>
<name>A0A9D2JI88_9ENTE</name>
<proteinExistence type="predicted"/>
<keyword evidence="5 9" id="KW-0812">Transmembrane</keyword>
<dbReference type="GO" id="GO:1901264">
    <property type="term" value="P:carbohydrate derivative transport"/>
    <property type="evidence" value="ECO:0007669"/>
    <property type="project" value="TreeGrafter"/>
</dbReference>
<evidence type="ECO:0000313" key="12">
    <source>
        <dbReference type="Proteomes" id="UP000824063"/>
    </source>
</evidence>
<dbReference type="PROSITE" id="PS51105">
    <property type="entry name" value="PTS_EIIC_TYPE_3"/>
    <property type="match status" value="1"/>
</dbReference>
<dbReference type="EMBL" id="DXBN01000022">
    <property type="protein sequence ID" value="HIZ52500.1"/>
    <property type="molecule type" value="Genomic_DNA"/>
</dbReference>
<feature type="domain" description="PTS EIIC type-3" evidence="10">
    <location>
        <begin position="8"/>
        <end position="425"/>
    </location>
</feature>
<feature type="transmembrane region" description="Helical" evidence="9">
    <location>
        <begin position="298"/>
        <end position="319"/>
    </location>
</feature>
<feature type="transmembrane region" description="Helical" evidence="9">
    <location>
        <begin position="189"/>
        <end position="209"/>
    </location>
</feature>